<evidence type="ECO:0000256" key="4">
    <source>
        <dbReference type="ARBA" id="ARBA00022989"/>
    </source>
</evidence>
<evidence type="ECO:0000313" key="9">
    <source>
        <dbReference type="Proteomes" id="UP001327560"/>
    </source>
</evidence>
<comment type="subcellular location">
    <subcellularLocation>
        <location evidence="1">Membrane</location>
        <topology evidence="1">Multi-pass membrane protein</topology>
    </subcellularLocation>
</comment>
<dbReference type="GO" id="GO:0022857">
    <property type="term" value="F:transmembrane transporter activity"/>
    <property type="evidence" value="ECO:0007669"/>
    <property type="project" value="InterPro"/>
</dbReference>
<evidence type="ECO:0000259" key="7">
    <source>
        <dbReference type="Pfam" id="PF00892"/>
    </source>
</evidence>
<name>A0AAQ3KB75_9LILI</name>
<feature type="transmembrane region" description="Helical" evidence="6">
    <location>
        <begin position="67"/>
        <end position="86"/>
    </location>
</feature>
<dbReference type="InterPro" id="IPR030184">
    <property type="entry name" value="WAT1-related"/>
</dbReference>
<protein>
    <recommendedName>
        <fullName evidence="7">EamA domain-containing protein</fullName>
    </recommendedName>
</protein>
<feature type="transmembrane region" description="Helical" evidence="6">
    <location>
        <begin position="370"/>
        <end position="389"/>
    </location>
</feature>
<dbReference type="InterPro" id="IPR000620">
    <property type="entry name" value="EamA_dom"/>
</dbReference>
<dbReference type="GO" id="GO:0016020">
    <property type="term" value="C:membrane"/>
    <property type="evidence" value="ECO:0007669"/>
    <property type="project" value="UniProtKB-SubCell"/>
</dbReference>
<keyword evidence="9" id="KW-1185">Reference proteome</keyword>
<dbReference type="EMBL" id="CP136893">
    <property type="protein sequence ID" value="WOL05439.1"/>
    <property type="molecule type" value="Genomic_DNA"/>
</dbReference>
<dbReference type="InterPro" id="IPR037185">
    <property type="entry name" value="EmrE-like"/>
</dbReference>
<feature type="transmembrane region" description="Helical" evidence="6">
    <location>
        <begin position="278"/>
        <end position="298"/>
    </location>
</feature>
<feature type="transmembrane region" description="Helical" evidence="6">
    <location>
        <begin position="194"/>
        <end position="214"/>
    </location>
</feature>
<dbReference type="Pfam" id="PF00892">
    <property type="entry name" value="EamA"/>
    <property type="match status" value="1"/>
</dbReference>
<evidence type="ECO:0000256" key="3">
    <source>
        <dbReference type="ARBA" id="ARBA00022692"/>
    </source>
</evidence>
<keyword evidence="5 6" id="KW-0472">Membrane</keyword>
<dbReference type="AlphaFoldDB" id="A0AAQ3KB75"/>
<feature type="transmembrane region" description="Helical" evidence="6">
    <location>
        <begin position="160"/>
        <end position="182"/>
    </location>
</feature>
<reference evidence="8 9" key="1">
    <citation type="submission" date="2023-10" db="EMBL/GenBank/DDBJ databases">
        <title>Chromosome-scale genome assembly provides insights into flower coloration mechanisms of Canna indica.</title>
        <authorList>
            <person name="Li C."/>
        </authorList>
    </citation>
    <scope>NUCLEOTIDE SEQUENCE [LARGE SCALE GENOMIC DNA]</scope>
    <source>
        <tissue evidence="8">Flower</tissue>
    </source>
</reference>
<dbReference type="SUPFAM" id="SSF103481">
    <property type="entry name" value="Multidrug resistance efflux transporter EmrE"/>
    <property type="match status" value="2"/>
</dbReference>
<evidence type="ECO:0000256" key="6">
    <source>
        <dbReference type="SAM" id="Phobius"/>
    </source>
</evidence>
<accession>A0AAQ3KB75</accession>
<sequence>MSALQPSAKLSCLGVPLESANVHVQRDKCRRHGEFVTHVLREQLHRAEFPVEMIGSSGGSGGYMEELLVVSGNVGVQVTYGVYMVFLNGVFLAGVNPLFFAVFLNLATAAVLLPFAVVFEMKKWPRNMSAKMLSKLCLLSLGGTLFQVLSLSGIKKASPAIASAMSNLAPGLIFIIAACVGFEKFDACCRYSRAKIVGTLLCLTGATTMCFLQSSTSSGPPHLPNNWLALFTKPLTVAKAMNNHDWMLGCLYLFAGVLVLSFNTVLQAATLVEFPAPLSLVITTNVVISFLIALLQIISQGKIDVGSSTMAIECIAGIVILAGVVIGICIAFQIWCIIKKGPVLVSIFSPIQTVTSLVVSAVILGKIISLESLAGMVLMFAGLYIVLWAKKNETFCLLDVGADLLLPAVEDVEKPLLS</sequence>
<evidence type="ECO:0000256" key="1">
    <source>
        <dbReference type="ARBA" id="ARBA00004141"/>
    </source>
</evidence>
<feature type="domain" description="EamA" evidence="7">
    <location>
        <begin position="77"/>
        <end position="206"/>
    </location>
</feature>
<dbReference type="PANTHER" id="PTHR31218">
    <property type="entry name" value="WAT1-RELATED PROTEIN"/>
    <property type="match status" value="1"/>
</dbReference>
<feature type="transmembrane region" description="Helical" evidence="6">
    <location>
        <begin position="246"/>
        <end position="266"/>
    </location>
</feature>
<dbReference type="Proteomes" id="UP001327560">
    <property type="component" value="Chromosome 4"/>
</dbReference>
<comment type="similarity">
    <text evidence="2">Belongs to the drug/metabolite transporter (DMT) superfamily. Plant drug/metabolite exporter (P-DME) (TC 2.A.7.4) family.</text>
</comment>
<feature type="transmembrane region" description="Helical" evidence="6">
    <location>
        <begin position="133"/>
        <end position="154"/>
    </location>
</feature>
<keyword evidence="4 6" id="KW-1133">Transmembrane helix</keyword>
<organism evidence="8 9">
    <name type="scientific">Canna indica</name>
    <name type="common">Indian-shot</name>
    <dbReference type="NCBI Taxonomy" id="4628"/>
    <lineage>
        <taxon>Eukaryota</taxon>
        <taxon>Viridiplantae</taxon>
        <taxon>Streptophyta</taxon>
        <taxon>Embryophyta</taxon>
        <taxon>Tracheophyta</taxon>
        <taxon>Spermatophyta</taxon>
        <taxon>Magnoliopsida</taxon>
        <taxon>Liliopsida</taxon>
        <taxon>Zingiberales</taxon>
        <taxon>Cannaceae</taxon>
        <taxon>Canna</taxon>
    </lineage>
</organism>
<feature type="transmembrane region" description="Helical" evidence="6">
    <location>
        <begin position="310"/>
        <end position="336"/>
    </location>
</feature>
<feature type="transmembrane region" description="Helical" evidence="6">
    <location>
        <begin position="98"/>
        <end position="121"/>
    </location>
</feature>
<proteinExistence type="inferred from homology"/>
<gene>
    <name evidence="8" type="ORF">Cni_G14168</name>
</gene>
<evidence type="ECO:0000256" key="2">
    <source>
        <dbReference type="ARBA" id="ARBA00007635"/>
    </source>
</evidence>
<evidence type="ECO:0000256" key="5">
    <source>
        <dbReference type="ARBA" id="ARBA00023136"/>
    </source>
</evidence>
<feature type="transmembrane region" description="Helical" evidence="6">
    <location>
        <begin position="343"/>
        <end position="364"/>
    </location>
</feature>
<keyword evidence="3 6" id="KW-0812">Transmembrane</keyword>
<evidence type="ECO:0000313" key="8">
    <source>
        <dbReference type="EMBL" id="WOL05439.1"/>
    </source>
</evidence>